<proteinExistence type="predicted"/>
<dbReference type="RefSeq" id="XP_003150177.2">
    <property type="nucleotide sequence ID" value="XM_003150129.2"/>
</dbReference>
<accession>A0A1S0THC5</accession>
<feature type="region of interest" description="Disordered" evidence="1">
    <location>
        <begin position="1"/>
        <end position="24"/>
    </location>
</feature>
<dbReference type="KEGG" id="loa:LOAG_14635"/>
<feature type="compositionally biased region" description="Basic and acidic residues" evidence="1">
    <location>
        <begin position="1"/>
        <end position="23"/>
    </location>
</feature>
<evidence type="ECO:0000256" key="1">
    <source>
        <dbReference type="SAM" id="MobiDB-lite"/>
    </source>
</evidence>
<protein>
    <submittedName>
        <fullName evidence="2">Uncharacterized protein</fullName>
    </submittedName>
</protein>
<dbReference type="EMBL" id="JH713290">
    <property type="protein sequence ID" value="EFO13891.2"/>
    <property type="molecule type" value="Genomic_DNA"/>
</dbReference>
<reference evidence="2" key="1">
    <citation type="submission" date="2012-04" db="EMBL/GenBank/DDBJ databases">
        <title>The Genome Sequence of Loa loa.</title>
        <authorList>
            <consortium name="The Broad Institute Genome Sequencing Platform"/>
            <consortium name="Broad Institute Genome Sequencing Center for Infectious Disease"/>
            <person name="Nutman T.B."/>
            <person name="Fink D.L."/>
            <person name="Russ C."/>
            <person name="Young S."/>
            <person name="Zeng Q."/>
            <person name="Gargeya S."/>
            <person name="Alvarado L."/>
            <person name="Berlin A."/>
            <person name="Chapman S.B."/>
            <person name="Chen Z."/>
            <person name="Freedman E."/>
            <person name="Gellesch M."/>
            <person name="Goldberg J."/>
            <person name="Griggs A."/>
            <person name="Gujja S."/>
            <person name="Heilman E.R."/>
            <person name="Heiman D."/>
            <person name="Howarth C."/>
            <person name="Mehta T."/>
            <person name="Neiman D."/>
            <person name="Pearson M."/>
            <person name="Roberts A."/>
            <person name="Saif S."/>
            <person name="Shea T."/>
            <person name="Shenoy N."/>
            <person name="Sisk P."/>
            <person name="Stolte C."/>
            <person name="Sykes S."/>
            <person name="White J."/>
            <person name="Yandava C."/>
            <person name="Haas B."/>
            <person name="Henn M.R."/>
            <person name="Nusbaum C."/>
            <person name="Birren B."/>
        </authorList>
    </citation>
    <scope>NUCLEOTIDE SEQUENCE [LARGE SCALE GENOMIC DNA]</scope>
</reference>
<dbReference type="AlphaFoldDB" id="A0A1S0THC5"/>
<feature type="non-terminal residue" evidence="2">
    <location>
        <position position="54"/>
    </location>
</feature>
<dbReference type="OrthoDB" id="5870246at2759"/>
<name>A0A1S0THC5_LOALO</name>
<evidence type="ECO:0000313" key="2">
    <source>
        <dbReference type="EMBL" id="EFO13891.2"/>
    </source>
</evidence>
<dbReference type="CTD" id="9952117"/>
<dbReference type="InParanoid" id="A0A1S0THC5"/>
<dbReference type="GeneID" id="9952117"/>
<sequence>MESTENKETEKNSTEIRGGMEKHHMWKRTNYAKANAVDTTGLYGGGKQNEAEHL</sequence>
<gene>
    <name evidence="2" type="ORF">LOAG_14635</name>
</gene>
<organism evidence="2">
    <name type="scientific">Loa loa</name>
    <name type="common">Eye worm</name>
    <name type="synonym">Filaria loa</name>
    <dbReference type="NCBI Taxonomy" id="7209"/>
    <lineage>
        <taxon>Eukaryota</taxon>
        <taxon>Metazoa</taxon>
        <taxon>Ecdysozoa</taxon>
        <taxon>Nematoda</taxon>
        <taxon>Chromadorea</taxon>
        <taxon>Rhabditida</taxon>
        <taxon>Spirurina</taxon>
        <taxon>Spiruromorpha</taxon>
        <taxon>Filarioidea</taxon>
        <taxon>Onchocercidae</taxon>
        <taxon>Loa</taxon>
    </lineage>
</organism>